<dbReference type="GO" id="GO:0008199">
    <property type="term" value="F:ferric iron binding"/>
    <property type="evidence" value="ECO:0007669"/>
    <property type="project" value="InterPro"/>
</dbReference>
<gene>
    <name evidence="4" type="ORF">HNR73_003530</name>
</gene>
<protein>
    <submittedName>
        <fullName evidence="4">Starvation-inducible DNA-binding protein</fullName>
    </submittedName>
</protein>
<keyword evidence="5" id="KW-1185">Reference proteome</keyword>
<evidence type="ECO:0000313" key="4">
    <source>
        <dbReference type="EMBL" id="MBB6035666.1"/>
    </source>
</evidence>
<dbReference type="InterPro" id="IPR009078">
    <property type="entry name" value="Ferritin-like_SF"/>
</dbReference>
<feature type="domain" description="Ferritin/DPS" evidence="3">
    <location>
        <begin position="18"/>
        <end position="155"/>
    </location>
</feature>
<comment type="caution">
    <text evidence="4">The sequence shown here is derived from an EMBL/GenBank/DDBJ whole genome shotgun (WGS) entry which is preliminary data.</text>
</comment>
<dbReference type="PRINTS" id="PR01346">
    <property type="entry name" value="HELNAPAPROT"/>
</dbReference>
<dbReference type="GO" id="GO:0003677">
    <property type="term" value="F:DNA binding"/>
    <property type="evidence" value="ECO:0007669"/>
    <property type="project" value="UniProtKB-KW"/>
</dbReference>
<dbReference type="InterPro" id="IPR002177">
    <property type="entry name" value="DPS_DNA-bd"/>
</dbReference>
<dbReference type="InterPro" id="IPR023188">
    <property type="entry name" value="DPS_DNA-bd_CS"/>
</dbReference>
<dbReference type="RefSeq" id="WP_184788537.1">
    <property type="nucleotide sequence ID" value="NZ_BONT01000076.1"/>
</dbReference>
<dbReference type="InterPro" id="IPR008331">
    <property type="entry name" value="Ferritin_DPS_dom"/>
</dbReference>
<dbReference type="Gene3D" id="1.20.1260.10">
    <property type="match status" value="1"/>
</dbReference>
<organism evidence="4 5">
    <name type="scientific">Phytomonospora endophytica</name>
    <dbReference type="NCBI Taxonomy" id="714109"/>
    <lineage>
        <taxon>Bacteria</taxon>
        <taxon>Bacillati</taxon>
        <taxon>Actinomycetota</taxon>
        <taxon>Actinomycetes</taxon>
        <taxon>Micromonosporales</taxon>
        <taxon>Micromonosporaceae</taxon>
        <taxon>Phytomonospora</taxon>
    </lineage>
</organism>
<accession>A0A841FHH3</accession>
<dbReference type="PANTHER" id="PTHR42932">
    <property type="entry name" value="GENERAL STRESS PROTEIN 20U"/>
    <property type="match status" value="1"/>
</dbReference>
<dbReference type="PROSITE" id="PS00818">
    <property type="entry name" value="DPS_1"/>
    <property type="match status" value="1"/>
</dbReference>
<dbReference type="SUPFAM" id="SSF47240">
    <property type="entry name" value="Ferritin-like"/>
    <property type="match status" value="1"/>
</dbReference>
<evidence type="ECO:0000256" key="1">
    <source>
        <dbReference type="ARBA" id="ARBA00009497"/>
    </source>
</evidence>
<proteinExistence type="inferred from homology"/>
<dbReference type="PANTHER" id="PTHR42932:SF2">
    <property type="entry name" value="DNA PROTECTION DURING STARVATION PROTEIN 1"/>
    <property type="match status" value="1"/>
</dbReference>
<dbReference type="GO" id="GO:0016722">
    <property type="term" value="F:oxidoreductase activity, acting on metal ions"/>
    <property type="evidence" value="ECO:0007669"/>
    <property type="project" value="InterPro"/>
</dbReference>
<dbReference type="PIRSF" id="PIRSF005900">
    <property type="entry name" value="Dps"/>
    <property type="match status" value="1"/>
</dbReference>
<dbReference type="AlphaFoldDB" id="A0A841FHH3"/>
<evidence type="ECO:0000259" key="3">
    <source>
        <dbReference type="Pfam" id="PF00210"/>
    </source>
</evidence>
<reference evidence="4 5" key="1">
    <citation type="submission" date="2020-08" db="EMBL/GenBank/DDBJ databases">
        <title>Genomic Encyclopedia of Type Strains, Phase IV (KMG-IV): sequencing the most valuable type-strain genomes for metagenomic binning, comparative biology and taxonomic classification.</title>
        <authorList>
            <person name="Goeker M."/>
        </authorList>
    </citation>
    <scope>NUCLEOTIDE SEQUENCE [LARGE SCALE GENOMIC DNA]</scope>
    <source>
        <strain evidence="4 5">YIM 65646</strain>
    </source>
</reference>
<sequence>MSTIKSPLSDEARKVTGEALQGALVDLVDLSLVGKQAHWNVYGRNFRSLHLQLDEIVDAARLASDTVAERAVAIGVAPDARAATVASGTGLPGVDSGQLTDQKVIELFIDAYAKIIERMRQRIDVTADPDPVSQDILIGITQELEKQYWMWQAELSAG</sequence>
<evidence type="ECO:0000256" key="2">
    <source>
        <dbReference type="RuleBase" id="RU003875"/>
    </source>
</evidence>
<dbReference type="EMBL" id="JACHGT010000007">
    <property type="protein sequence ID" value="MBB6035666.1"/>
    <property type="molecule type" value="Genomic_DNA"/>
</dbReference>
<keyword evidence="4" id="KW-0238">DNA-binding</keyword>
<comment type="similarity">
    <text evidence="1 2">Belongs to the Dps family.</text>
</comment>
<dbReference type="Pfam" id="PF00210">
    <property type="entry name" value="Ferritin"/>
    <property type="match status" value="1"/>
</dbReference>
<dbReference type="Proteomes" id="UP000548476">
    <property type="component" value="Unassembled WGS sequence"/>
</dbReference>
<name>A0A841FHH3_9ACTN</name>
<dbReference type="InterPro" id="IPR012347">
    <property type="entry name" value="Ferritin-like"/>
</dbReference>
<evidence type="ECO:0000313" key="5">
    <source>
        <dbReference type="Proteomes" id="UP000548476"/>
    </source>
</evidence>
<dbReference type="CDD" id="cd01043">
    <property type="entry name" value="DPS"/>
    <property type="match status" value="1"/>
</dbReference>